<accession>A0A931A588</accession>
<organism evidence="1 2">
    <name type="scientific">Nonomuraea cypriaca</name>
    <dbReference type="NCBI Taxonomy" id="1187855"/>
    <lineage>
        <taxon>Bacteria</taxon>
        <taxon>Bacillati</taxon>
        <taxon>Actinomycetota</taxon>
        <taxon>Actinomycetes</taxon>
        <taxon>Streptosporangiales</taxon>
        <taxon>Streptosporangiaceae</taxon>
        <taxon>Nonomuraea</taxon>
    </lineage>
</organism>
<protein>
    <submittedName>
        <fullName evidence="1">Uncharacterized protein</fullName>
    </submittedName>
</protein>
<dbReference type="RefSeq" id="WP_195893291.1">
    <property type="nucleotide sequence ID" value="NZ_JADOGI010000001.1"/>
</dbReference>
<proteinExistence type="predicted"/>
<sequence>MLIREAAVAVTLAHLLAVSDGKRVSVPDGPVAEAFRRAIDSLLPPGPPKRHLVLAGPGLSSAITDIALVPRHPQTGEVWPCDAGAAVPLAADVWTYLAFNDDRRLKPAAYAMPADVRRDDPPPLLPNGPFGPDRQVFLSTLERLAAVRQPWLRRIYDRVKDHPYMDPLS</sequence>
<comment type="caution">
    <text evidence="1">The sequence shown here is derived from an EMBL/GenBank/DDBJ whole genome shotgun (WGS) entry which is preliminary data.</text>
</comment>
<dbReference type="EMBL" id="JADOGI010000001">
    <property type="protein sequence ID" value="MBF8184308.1"/>
    <property type="molecule type" value="Genomic_DNA"/>
</dbReference>
<keyword evidence="2" id="KW-1185">Reference proteome</keyword>
<evidence type="ECO:0000313" key="1">
    <source>
        <dbReference type="EMBL" id="MBF8184308.1"/>
    </source>
</evidence>
<reference evidence="1" key="1">
    <citation type="submission" date="2020-11" db="EMBL/GenBank/DDBJ databases">
        <title>Whole-genome analyses of Nonomuraea sp. K274.</title>
        <authorList>
            <person name="Veyisoglu A."/>
        </authorList>
    </citation>
    <scope>NUCLEOTIDE SEQUENCE</scope>
    <source>
        <strain evidence="1">K274</strain>
    </source>
</reference>
<evidence type="ECO:0000313" key="2">
    <source>
        <dbReference type="Proteomes" id="UP000605361"/>
    </source>
</evidence>
<dbReference type="AlphaFoldDB" id="A0A931A588"/>
<dbReference type="Proteomes" id="UP000605361">
    <property type="component" value="Unassembled WGS sequence"/>
</dbReference>
<gene>
    <name evidence="1" type="ORF">ITP53_00805</name>
</gene>
<name>A0A931A588_9ACTN</name>